<gene>
    <name evidence="2" type="ORF">TMSB3V08_LOCUS3857</name>
</gene>
<dbReference type="EMBL" id="OB793332">
    <property type="protein sequence ID" value="CAD7426991.1"/>
    <property type="molecule type" value="Genomic_DNA"/>
</dbReference>
<feature type="region of interest" description="Disordered" evidence="1">
    <location>
        <begin position="226"/>
        <end position="258"/>
    </location>
</feature>
<evidence type="ECO:0000313" key="2">
    <source>
        <dbReference type="EMBL" id="CAD7426991.1"/>
    </source>
</evidence>
<dbReference type="AlphaFoldDB" id="A0A7R9HL97"/>
<feature type="compositionally biased region" description="Basic and acidic residues" evidence="1">
    <location>
        <begin position="226"/>
        <end position="244"/>
    </location>
</feature>
<organism evidence="2">
    <name type="scientific">Timema monikensis</name>
    <dbReference type="NCBI Taxonomy" id="170555"/>
    <lineage>
        <taxon>Eukaryota</taxon>
        <taxon>Metazoa</taxon>
        <taxon>Ecdysozoa</taxon>
        <taxon>Arthropoda</taxon>
        <taxon>Hexapoda</taxon>
        <taxon>Insecta</taxon>
        <taxon>Pterygota</taxon>
        <taxon>Neoptera</taxon>
        <taxon>Polyneoptera</taxon>
        <taxon>Phasmatodea</taxon>
        <taxon>Timematodea</taxon>
        <taxon>Timematoidea</taxon>
        <taxon>Timematidae</taxon>
        <taxon>Timema</taxon>
    </lineage>
</organism>
<protein>
    <submittedName>
        <fullName evidence="2">Uncharacterized protein</fullName>
    </submittedName>
</protein>
<evidence type="ECO:0000256" key="1">
    <source>
        <dbReference type="SAM" id="MobiDB-lite"/>
    </source>
</evidence>
<sequence>MLSTGRVLAKHKLEHKLSMADTLLERLARSHVIKLSTEDGDVVEMEDASAKRRKISMSEVTAAFKSAGSTLAGTILLEFIDGADIPTSSASKPLSFLTPDPLVPGSLSNTSPCIQFIPSLAQPPSSPLPPPPPLLNPKFTRQDVLQKTVHANEERAKISIQGDKELHCLLLAEAKLSHQEVKKSQQRAKERHRLNIQQAEELHCMEMERLRLKMEFEAEMHRETLQAAKEKHERENRHSEETRRAQLRNLQGPSEHTE</sequence>
<name>A0A7R9HL97_9NEOP</name>
<accession>A0A7R9HL97</accession>
<feature type="compositionally biased region" description="Polar residues" evidence="1">
    <location>
        <begin position="248"/>
        <end position="258"/>
    </location>
</feature>
<reference evidence="2" key="1">
    <citation type="submission" date="2020-11" db="EMBL/GenBank/DDBJ databases">
        <authorList>
            <person name="Tran Van P."/>
        </authorList>
    </citation>
    <scope>NUCLEOTIDE SEQUENCE</scope>
</reference>
<proteinExistence type="predicted"/>